<dbReference type="Proteomes" id="UP000003221">
    <property type="component" value="Unassembled WGS sequence"/>
</dbReference>
<evidence type="ECO:0000256" key="1">
    <source>
        <dbReference type="SAM" id="Phobius"/>
    </source>
</evidence>
<dbReference type="EMBL" id="AFCS01000931">
    <property type="protein sequence ID" value="EHC75869.1"/>
    <property type="molecule type" value="Genomic_DNA"/>
</dbReference>
<accession>G5Q6T5</accession>
<dbReference type="AlphaFoldDB" id="G5Q6T5"/>
<protein>
    <submittedName>
        <fullName evidence="2">Glucitol operon activator protein</fullName>
    </submittedName>
</protein>
<dbReference type="NCBIfam" id="NF007592">
    <property type="entry name" value="PRK10234.1"/>
    <property type="match status" value="1"/>
</dbReference>
<sequence length="155" mass="17345">MPDGAVGRIRRLRRHQAKQQEHIMVSTLITVAVIAWCAQLRNWRWAAGRFAQLALGGWQISRFNRAFDKLSQQGRVGVGRSGGRFKPRVVVAVALDEQQRVTDTLLMKGLTVFARPVKIAAMQGKHLHELQPDVIFPHDSLAQNALSLALKLKHG</sequence>
<evidence type="ECO:0000313" key="3">
    <source>
        <dbReference type="Proteomes" id="UP000003221"/>
    </source>
</evidence>
<keyword evidence="1" id="KW-1133">Transmembrane helix</keyword>
<reference evidence="2 3" key="1">
    <citation type="journal article" date="2011" name="BMC Genomics">
        <title>Genome sequencing reveals diversification of virulence factor content and possible host adaptation in distinct subpopulations of Salmonella enterica.</title>
        <authorList>
            <person name="den Bakker H.C."/>
            <person name="Moreno Switt A.I."/>
            <person name="Govoni G."/>
            <person name="Cummings C.A."/>
            <person name="Ranieri M.L."/>
            <person name="Degoricija L."/>
            <person name="Hoelzer K."/>
            <person name="Rodriguez-Rivera L.D."/>
            <person name="Brown S."/>
            <person name="Bolchacova E."/>
            <person name="Furtado M.R."/>
            <person name="Wiedmann M."/>
        </authorList>
    </citation>
    <scope>NUCLEOTIDE SEQUENCE [LARGE SCALE GENOMIC DNA]</scope>
    <source>
        <strain evidence="2 3">S5-403</strain>
    </source>
</reference>
<comment type="caution">
    <text evidence="2">The sequence shown here is derived from an EMBL/GenBank/DDBJ whole genome shotgun (WGS) entry which is preliminary data.</text>
</comment>
<name>G5Q6T5_SALMO</name>
<evidence type="ECO:0000313" key="2">
    <source>
        <dbReference type="EMBL" id="EHC75869.1"/>
    </source>
</evidence>
<dbReference type="PATRIC" id="fig|913242.3.peg.3430"/>
<dbReference type="InterPro" id="IPR009693">
    <property type="entry name" value="Glucitol_operon_activator"/>
</dbReference>
<feature type="transmembrane region" description="Helical" evidence="1">
    <location>
        <begin position="22"/>
        <end position="40"/>
    </location>
</feature>
<organism evidence="2 3">
    <name type="scientific">Salmonella enterica subsp. enterica serovar Montevideo str. S5-403</name>
    <dbReference type="NCBI Taxonomy" id="913242"/>
    <lineage>
        <taxon>Bacteria</taxon>
        <taxon>Pseudomonadati</taxon>
        <taxon>Pseudomonadota</taxon>
        <taxon>Gammaproteobacteria</taxon>
        <taxon>Enterobacterales</taxon>
        <taxon>Enterobacteriaceae</taxon>
        <taxon>Salmonella</taxon>
    </lineage>
</organism>
<dbReference type="Pfam" id="PF06923">
    <property type="entry name" value="GutM"/>
    <property type="match status" value="1"/>
</dbReference>
<proteinExistence type="predicted"/>
<gene>
    <name evidence="2" type="ORF">LTSEMON_3983</name>
</gene>
<keyword evidence="1" id="KW-0472">Membrane</keyword>
<keyword evidence="1" id="KW-0812">Transmembrane</keyword>
<dbReference type="PIRSF" id="PIRSF011474">
    <property type="entry name" value="Glucitol_operon_activator"/>
    <property type="match status" value="1"/>
</dbReference>